<dbReference type="Pfam" id="PF14292">
    <property type="entry name" value="SusE"/>
    <property type="match status" value="1"/>
</dbReference>
<dbReference type="AlphaFoldDB" id="A0A4Y8L6P3"/>
<evidence type="ECO:0000313" key="3">
    <source>
        <dbReference type="EMBL" id="TFD96730.1"/>
    </source>
</evidence>
<reference evidence="3 4" key="1">
    <citation type="submission" date="2019-03" db="EMBL/GenBank/DDBJ databases">
        <title>San Antonio Military Medical Center submission to MRSN (WRAIR), pending publication.</title>
        <authorList>
            <person name="Blyth D.M."/>
            <person name="Mccarthy S.L."/>
            <person name="Schall S.E."/>
            <person name="Stam J.A."/>
            <person name="Ong A.C."/>
            <person name="Mcgann P.T."/>
        </authorList>
    </citation>
    <scope>NUCLEOTIDE SEQUENCE [LARGE SCALE GENOMIC DNA]</scope>
    <source>
        <strain evidence="3 4">MRSN571793</strain>
    </source>
</reference>
<comment type="caution">
    <text evidence="3">The sequence shown here is derived from an EMBL/GenBank/DDBJ whole genome shotgun (WGS) entry which is preliminary data.</text>
</comment>
<evidence type="ECO:0000256" key="1">
    <source>
        <dbReference type="SAM" id="SignalP"/>
    </source>
</evidence>
<evidence type="ECO:0000259" key="2">
    <source>
        <dbReference type="Pfam" id="PF14292"/>
    </source>
</evidence>
<dbReference type="Proteomes" id="UP000297861">
    <property type="component" value="Unassembled WGS sequence"/>
</dbReference>
<dbReference type="EMBL" id="SOML01000004">
    <property type="protein sequence ID" value="TFD96730.1"/>
    <property type="molecule type" value="Genomic_DNA"/>
</dbReference>
<keyword evidence="4" id="KW-1185">Reference proteome</keyword>
<organism evidence="3 4">
    <name type="scientific">Dysgonomonas capnocytophagoides</name>
    <dbReference type="NCBI Taxonomy" id="45254"/>
    <lineage>
        <taxon>Bacteria</taxon>
        <taxon>Pseudomonadati</taxon>
        <taxon>Bacteroidota</taxon>
        <taxon>Bacteroidia</taxon>
        <taxon>Bacteroidales</taxon>
        <taxon>Dysgonomonadaceae</taxon>
        <taxon>Dysgonomonas</taxon>
    </lineage>
</organism>
<keyword evidence="1" id="KW-0732">Signal</keyword>
<protein>
    <submittedName>
        <fullName evidence="3">SusF/SusE family outer membrane protein</fullName>
    </submittedName>
</protein>
<dbReference type="InterPro" id="IPR025970">
    <property type="entry name" value="SusE"/>
</dbReference>
<dbReference type="OrthoDB" id="1100554at2"/>
<accession>A0A4Y8L6P3</accession>
<evidence type="ECO:0000313" key="4">
    <source>
        <dbReference type="Proteomes" id="UP000297861"/>
    </source>
</evidence>
<feature type="chain" id="PRO_5021233385" evidence="1">
    <location>
        <begin position="21"/>
        <end position="370"/>
    </location>
</feature>
<dbReference type="RefSeq" id="WP_134436052.1">
    <property type="nucleotide sequence ID" value="NZ_SOML01000004.1"/>
</dbReference>
<feature type="signal peptide" evidence="1">
    <location>
        <begin position="1"/>
        <end position="20"/>
    </location>
</feature>
<gene>
    <name evidence="3" type="ORF">E2605_07875</name>
</gene>
<feature type="domain" description="SusE outer membrane protein" evidence="2">
    <location>
        <begin position="21"/>
        <end position="138"/>
    </location>
</feature>
<dbReference type="PROSITE" id="PS51257">
    <property type="entry name" value="PROKAR_LIPOPROTEIN"/>
    <property type="match status" value="1"/>
</dbReference>
<dbReference type="Gene3D" id="2.60.40.3620">
    <property type="match status" value="2"/>
</dbReference>
<sequence>MKIKNILFLMIAMLAFVSCNDDDEPAIPQYQPSVLTHPTDGTSYELLQKNKTKEAFALSWTSYKQSELAMAPPVYSIQVDTVGSNFSKAQTIVSVSEVSDATAATVYNASVTVEQLNSALTTGLHLTPEKEYNIEIRVITQIASGLIKTSASNVFTAKAIPYEVVALPDPIHLIGSMFGENSWDNTNYKFVMFRASNDEVNTYTGKFAAGSEFKFIPNANLGTWALSYGVGASAGTLTSDNAGNITDIKTAGYYTVTADISALKYTVTAYDASAAKEYGDIELIGAFNNWSDAGTIKLTKSSYDPHIWVADDVNITAGEIKFRADAGWAVSWGGDSFPYGGGSGNNIAAEDGKYFIKFNDLTGQYVFLSK</sequence>
<proteinExistence type="predicted"/>
<name>A0A4Y8L6P3_9BACT</name>
<dbReference type="STRING" id="1121485.GCA_000426485_02190"/>